<dbReference type="InterPro" id="IPR045341">
    <property type="entry name" value="DUF6532"/>
</dbReference>
<evidence type="ECO:0000313" key="3">
    <source>
        <dbReference type="EMBL" id="KAE9393423.1"/>
    </source>
</evidence>
<feature type="domain" description="DUF6532" evidence="2">
    <location>
        <begin position="309"/>
        <end position="422"/>
    </location>
</feature>
<proteinExistence type="predicted"/>
<dbReference type="EMBL" id="ML769572">
    <property type="protein sequence ID" value="KAE9393423.1"/>
    <property type="molecule type" value="Genomic_DNA"/>
</dbReference>
<feature type="compositionally biased region" description="Polar residues" evidence="1">
    <location>
        <begin position="1"/>
        <end position="12"/>
    </location>
</feature>
<dbReference type="Proteomes" id="UP000799118">
    <property type="component" value="Unassembled WGS sequence"/>
</dbReference>
<evidence type="ECO:0000313" key="4">
    <source>
        <dbReference type="Proteomes" id="UP000799118"/>
    </source>
</evidence>
<accession>A0A6A4H6Q8</accession>
<feature type="compositionally biased region" description="Acidic residues" evidence="1">
    <location>
        <begin position="107"/>
        <end position="116"/>
    </location>
</feature>
<feature type="compositionally biased region" description="Basic and acidic residues" evidence="1">
    <location>
        <begin position="82"/>
        <end position="98"/>
    </location>
</feature>
<gene>
    <name evidence="3" type="ORF">BT96DRAFT_999460</name>
</gene>
<dbReference type="OrthoDB" id="2790754at2759"/>
<dbReference type="AlphaFoldDB" id="A0A6A4H6Q8"/>
<dbReference type="Pfam" id="PF20149">
    <property type="entry name" value="DUF6532"/>
    <property type="match status" value="1"/>
</dbReference>
<evidence type="ECO:0000259" key="2">
    <source>
        <dbReference type="Pfam" id="PF20149"/>
    </source>
</evidence>
<name>A0A6A4H6Q8_9AGAR</name>
<evidence type="ECO:0000256" key="1">
    <source>
        <dbReference type="SAM" id="MobiDB-lite"/>
    </source>
</evidence>
<feature type="compositionally biased region" description="Low complexity" evidence="1">
    <location>
        <begin position="50"/>
        <end position="61"/>
    </location>
</feature>
<keyword evidence="4" id="KW-1185">Reference proteome</keyword>
<sequence length="545" mass="58114">MSSTRGTRSNPTAAGKTCLGKPATTTKGPAASKKQPTGHGKAKSRRNAGPPSSSPVRSSSPTAGPPPLSASEIKVLQILNKKKQEVQKKEQEAQRKAIQDQARALAMEEEESDNGEAEPAVDNPSMARSPPDIGDDNKNAAIFASTYGADIDQDNDEMNHQDPNHFAGGDAAAADSIDVDGIDNGISIDIDESPAPSTPTKKLLSTKHLCRHLTLNVSPLRTQGADFSPVTRSLAKAGKKNARCEATLVNAFPTNKHQHNIGILQKLALEDPSSPWYQSFQCLLNNTDVQKELVLFLGYACSGIFTGFTAAEVKEAVAWLSQDGRFKYGDVDVENHSYITKLLFGTEAISHLLHLEVFSSKGGANIEIFKEIVATGRVTGATIALMITTHALNKYSDGVHRHSEFSDAARPRYLFHLASYNKIAAATPTWVEQFEEEPQTQILYTKMITITGVVGCEEETFKLVLTQSNKAFLLDVQADDLSEVDLAGLEATAKAAVAPAPTTAVPVPAGIAPPVPATGTPAQPMFPLLGIWAAAVTTTTTGVPV</sequence>
<feature type="region of interest" description="Disordered" evidence="1">
    <location>
        <begin position="151"/>
        <end position="171"/>
    </location>
</feature>
<reference evidence="3" key="1">
    <citation type="journal article" date="2019" name="Environ. Microbiol.">
        <title>Fungal ecological strategies reflected in gene transcription - a case study of two litter decomposers.</title>
        <authorList>
            <person name="Barbi F."/>
            <person name="Kohler A."/>
            <person name="Barry K."/>
            <person name="Baskaran P."/>
            <person name="Daum C."/>
            <person name="Fauchery L."/>
            <person name="Ihrmark K."/>
            <person name="Kuo A."/>
            <person name="LaButti K."/>
            <person name="Lipzen A."/>
            <person name="Morin E."/>
            <person name="Grigoriev I.V."/>
            <person name="Henrissat B."/>
            <person name="Lindahl B."/>
            <person name="Martin F."/>
        </authorList>
    </citation>
    <scope>NUCLEOTIDE SEQUENCE</scope>
    <source>
        <strain evidence="3">JB14</strain>
    </source>
</reference>
<feature type="region of interest" description="Disordered" evidence="1">
    <location>
        <begin position="1"/>
        <end position="138"/>
    </location>
</feature>
<organism evidence="3 4">
    <name type="scientific">Gymnopus androsaceus JB14</name>
    <dbReference type="NCBI Taxonomy" id="1447944"/>
    <lineage>
        <taxon>Eukaryota</taxon>
        <taxon>Fungi</taxon>
        <taxon>Dikarya</taxon>
        <taxon>Basidiomycota</taxon>
        <taxon>Agaricomycotina</taxon>
        <taxon>Agaricomycetes</taxon>
        <taxon>Agaricomycetidae</taxon>
        <taxon>Agaricales</taxon>
        <taxon>Marasmiineae</taxon>
        <taxon>Omphalotaceae</taxon>
        <taxon>Gymnopus</taxon>
    </lineage>
</organism>
<protein>
    <recommendedName>
        <fullName evidence="2">DUF6532 domain-containing protein</fullName>
    </recommendedName>
</protein>